<dbReference type="Pfam" id="PF00005">
    <property type="entry name" value="ABC_tran"/>
    <property type="match status" value="1"/>
</dbReference>
<dbReference type="InterPro" id="IPR003593">
    <property type="entry name" value="AAA+_ATPase"/>
</dbReference>
<gene>
    <name evidence="5" type="ORF">ACFOES_19215</name>
</gene>
<keyword evidence="6" id="KW-1185">Reference proteome</keyword>
<dbReference type="InterPro" id="IPR017871">
    <property type="entry name" value="ABC_transporter-like_CS"/>
</dbReference>
<accession>A0ABV7ALC7</accession>
<dbReference type="PANTHER" id="PTHR24220:SF86">
    <property type="entry name" value="ABC TRANSPORTER ABCH.1"/>
    <property type="match status" value="1"/>
</dbReference>
<keyword evidence="2" id="KW-0547">Nucleotide-binding</keyword>
<dbReference type="InterPro" id="IPR017911">
    <property type="entry name" value="MacB-like_ATP-bd"/>
</dbReference>
<reference evidence="6" key="1">
    <citation type="journal article" date="2019" name="Int. J. Syst. Evol. Microbiol.">
        <title>The Global Catalogue of Microorganisms (GCM) 10K type strain sequencing project: providing services to taxonomists for standard genome sequencing and annotation.</title>
        <authorList>
            <consortium name="The Broad Institute Genomics Platform"/>
            <consortium name="The Broad Institute Genome Sequencing Center for Infectious Disease"/>
            <person name="Wu L."/>
            <person name="Ma J."/>
        </authorList>
    </citation>
    <scope>NUCLEOTIDE SEQUENCE [LARGE SCALE GENOMIC DNA]</scope>
    <source>
        <strain evidence="6">KCTC 62192</strain>
    </source>
</reference>
<evidence type="ECO:0000256" key="2">
    <source>
        <dbReference type="ARBA" id="ARBA00022741"/>
    </source>
</evidence>
<evidence type="ECO:0000313" key="5">
    <source>
        <dbReference type="EMBL" id="MFC2970234.1"/>
    </source>
</evidence>
<keyword evidence="1" id="KW-0813">Transport</keyword>
<keyword evidence="3 5" id="KW-0067">ATP-binding</keyword>
<name>A0ABV7ALC7_9RHOB</name>
<dbReference type="RefSeq" id="WP_377835012.1">
    <property type="nucleotide sequence ID" value="NZ_JBHRSK010000017.1"/>
</dbReference>
<dbReference type="Proteomes" id="UP001595443">
    <property type="component" value="Unassembled WGS sequence"/>
</dbReference>
<dbReference type="PANTHER" id="PTHR24220">
    <property type="entry name" value="IMPORT ATP-BINDING PROTEIN"/>
    <property type="match status" value="1"/>
</dbReference>
<dbReference type="SMART" id="SM00382">
    <property type="entry name" value="AAA"/>
    <property type="match status" value="1"/>
</dbReference>
<evidence type="ECO:0000259" key="4">
    <source>
        <dbReference type="PROSITE" id="PS50893"/>
    </source>
</evidence>
<dbReference type="CDD" id="cd03255">
    <property type="entry name" value="ABC_MJ0796_LolCDE_FtsE"/>
    <property type="match status" value="1"/>
</dbReference>
<dbReference type="SUPFAM" id="SSF52540">
    <property type="entry name" value="P-loop containing nucleoside triphosphate hydrolases"/>
    <property type="match status" value="1"/>
</dbReference>
<dbReference type="InterPro" id="IPR015854">
    <property type="entry name" value="ABC_transpr_LolD-like"/>
</dbReference>
<protein>
    <submittedName>
        <fullName evidence="5">ABC transporter ATP-binding protein</fullName>
    </submittedName>
</protein>
<dbReference type="InterPro" id="IPR027417">
    <property type="entry name" value="P-loop_NTPase"/>
</dbReference>
<dbReference type="PROSITE" id="PS50893">
    <property type="entry name" value="ABC_TRANSPORTER_2"/>
    <property type="match status" value="1"/>
</dbReference>
<dbReference type="PROSITE" id="PS00211">
    <property type="entry name" value="ABC_TRANSPORTER_1"/>
    <property type="match status" value="1"/>
</dbReference>
<dbReference type="Gene3D" id="3.40.50.300">
    <property type="entry name" value="P-loop containing nucleotide triphosphate hydrolases"/>
    <property type="match status" value="1"/>
</dbReference>
<dbReference type="EMBL" id="JBHRSK010000017">
    <property type="protein sequence ID" value="MFC2970234.1"/>
    <property type="molecule type" value="Genomic_DNA"/>
</dbReference>
<evidence type="ECO:0000256" key="3">
    <source>
        <dbReference type="ARBA" id="ARBA00022840"/>
    </source>
</evidence>
<feature type="domain" description="ABC transporter" evidence="4">
    <location>
        <begin position="16"/>
        <end position="245"/>
    </location>
</feature>
<evidence type="ECO:0000313" key="6">
    <source>
        <dbReference type="Proteomes" id="UP001595443"/>
    </source>
</evidence>
<sequence>MQPDPSQAQTPDRAIVTCRGVSKIYGDGAIEVPAVNGLDLDIAAGDFATLSGPSGSGKTTLLNMIGGLDRPTSGTVVVDGEELGGLDTAHLAELRLHKIGFVFQAYNLIPVLSALENIEFVLQLLGVGAKERRDRAAAALADVGLAGMEDRRPSHLSGGQQQRVAVARALVARPAIVLADEPTANLDSKTADDLVTLMAELNARSGTTFLIGTHDGRVIERARRRLEMVDGRITADTTGSLADAAQ</sequence>
<proteinExistence type="predicted"/>
<evidence type="ECO:0000256" key="1">
    <source>
        <dbReference type="ARBA" id="ARBA00022448"/>
    </source>
</evidence>
<comment type="caution">
    <text evidence="5">The sequence shown here is derived from an EMBL/GenBank/DDBJ whole genome shotgun (WGS) entry which is preliminary data.</text>
</comment>
<dbReference type="GO" id="GO:0005524">
    <property type="term" value="F:ATP binding"/>
    <property type="evidence" value="ECO:0007669"/>
    <property type="project" value="UniProtKB-KW"/>
</dbReference>
<dbReference type="InterPro" id="IPR003439">
    <property type="entry name" value="ABC_transporter-like_ATP-bd"/>
</dbReference>
<organism evidence="5 6">
    <name type="scientific">Acidimangrovimonas pyrenivorans</name>
    <dbReference type="NCBI Taxonomy" id="2030798"/>
    <lineage>
        <taxon>Bacteria</taxon>
        <taxon>Pseudomonadati</taxon>
        <taxon>Pseudomonadota</taxon>
        <taxon>Alphaproteobacteria</taxon>
        <taxon>Rhodobacterales</taxon>
        <taxon>Paracoccaceae</taxon>
        <taxon>Acidimangrovimonas</taxon>
    </lineage>
</organism>